<dbReference type="RefSeq" id="WP_145357895.1">
    <property type="nucleotide sequence ID" value="NZ_CP036265.1"/>
</dbReference>
<dbReference type="KEGG" id="acaf:CA12_11370"/>
<name>A0A517P6Q2_9PLAN</name>
<keyword evidence="2" id="KW-1185">Reference proteome</keyword>
<dbReference type="AlphaFoldDB" id="A0A517P6Q2"/>
<evidence type="ECO:0000313" key="1">
    <source>
        <dbReference type="EMBL" id="QDT15057.1"/>
    </source>
</evidence>
<dbReference type="EMBL" id="CP036265">
    <property type="protein sequence ID" value="QDT15057.1"/>
    <property type="molecule type" value="Genomic_DNA"/>
</dbReference>
<evidence type="ECO:0008006" key="3">
    <source>
        <dbReference type="Google" id="ProtNLM"/>
    </source>
</evidence>
<reference evidence="1 2" key="1">
    <citation type="submission" date="2019-02" db="EMBL/GenBank/DDBJ databases">
        <title>Deep-cultivation of Planctomycetes and their phenomic and genomic characterization uncovers novel biology.</title>
        <authorList>
            <person name="Wiegand S."/>
            <person name="Jogler M."/>
            <person name="Boedeker C."/>
            <person name="Pinto D."/>
            <person name="Vollmers J."/>
            <person name="Rivas-Marin E."/>
            <person name="Kohn T."/>
            <person name="Peeters S.H."/>
            <person name="Heuer A."/>
            <person name="Rast P."/>
            <person name="Oberbeckmann S."/>
            <person name="Bunk B."/>
            <person name="Jeske O."/>
            <person name="Meyerdierks A."/>
            <person name="Storesund J.E."/>
            <person name="Kallscheuer N."/>
            <person name="Luecker S."/>
            <person name="Lage O.M."/>
            <person name="Pohl T."/>
            <person name="Merkel B.J."/>
            <person name="Hornburger P."/>
            <person name="Mueller R.-W."/>
            <person name="Bruemmer F."/>
            <person name="Labrenz M."/>
            <person name="Spormann A.M."/>
            <person name="Op den Camp H."/>
            <person name="Overmann J."/>
            <person name="Amann R."/>
            <person name="Jetten M.S.M."/>
            <person name="Mascher T."/>
            <person name="Medema M.H."/>
            <person name="Devos D.P."/>
            <person name="Kaster A.-K."/>
            <person name="Ovreas L."/>
            <person name="Rohde M."/>
            <person name="Galperin M.Y."/>
            <person name="Jogler C."/>
        </authorList>
    </citation>
    <scope>NUCLEOTIDE SEQUENCE [LARGE SCALE GENOMIC DNA]</scope>
    <source>
        <strain evidence="1 2">CA12</strain>
    </source>
</reference>
<organism evidence="1 2">
    <name type="scientific">Alienimonas californiensis</name>
    <dbReference type="NCBI Taxonomy" id="2527989"/>
    <lineage>
        <taxon>Bacteria</taxon>
        <taxon>Pseudomonadati</taxon>
        <taxon>Planctomycetota</taxon>
        <taxon>Planctomycetia</taxon>
        <taxon>Planctomycetales</taxon>
        <taxon>Planctomycetaceae</taxon>
        <taxon>Alienimonas</taxon>
    </lineage>
</organism>
<sequence>MRVLTVDGLSLEFVSAGRLAPWLGPAVRGTLAEPLRRGRCPATAGGGRCEPGSPEACVSCATYEALAPPVPAGSPLGRARGAGGGVPKPVSLAPAGPAPDWAAPGDRLLFRLTLLGPAAAHMDALLAALDGAGRDRGLGPDAVRFSLAGIARPTTHELIPAALPGGPRAVPGTIPRLGLELTAPLFLTGRDGTPLVEPDLPGLVRSAVRTVGTLLACWGEGDGELTRADTASLIAAAESARPLPADARWGSFSQSHQSTRQGRRRTLRGCGGAGAWADVPACLLPWLLWAGRLGCGKDRVAGAGVWRLTLD</sequence>
<gene>
    <name evidence="1" type="ORF">CA12_11370</name>
</gene>
<proteinExistence type="predicted"/>
<evidence type="ECO:0000313" key="2">
    <source>
        <dbReference type="Proteomes" id="UP000318741"/>
    </source>
</evidence>
<dbReference type="Proteomes" id="UP000318741">
    <property type="component" value="Chromosome"/>
</dbReference>
<protein>
    <recommendedName>
        <fullName evidence="3">CRISPR-associated protein Cas6 C-terminal domain-containing protein</fullName>
    </recommendedName>
</protein>
<accession>A0A517P6Q2</accession>